<dbReference type="AlphaFoldDB" id="A0A4S8HS00"/>
<accession>A0A4S8HS00</accession>
<dbReference type="RefSeq" id="WP_136578186.1">
    <property type="nucleotide sequence ID" value="NZ_STFF01000004.1"/>
</dbReference>
<proteinExistence type="predicted"/>
<evidence type="ECO:0000313" key="1">
    <source>
        <dbReference type="EMBL" id="THU38230.1"/>
    </source>
</evidence>
<keyword evidence="1" id="KW-0808">Transferase</keyword>
<dbReference type="EMBL" id="STFF01000004">
    <property type="protein sequence ID" value="THU38230.1"/>
    <property type="molecule type" value="Genomic_DNA"/>
</dbReference>
<dbReference type="Gene3D" id="3.30.565.10">
    <property type="entry name" value="Histidine kinase-like ATPase, C-terminal domain"/>
    <property type="match status" value="1"/>
</dbReference>
<keyword evidence="1" id="KW-0418">Kinase</keyword>
<dbReference type="Proteomes" id="UP000306918">
    <property type="component" value="Unassembled WGS sequence"/>
</dbReference>
<dbReference type="GO" id="GO:0016301">
    <property type="term" value="F:kinase activity"/>
    <property type="evidence" value="ECO:0007669"/>
    <property type="project" value="UniProtKB-KW"/>
</dbReference>
<evidence type="ECO:0000313" key="2">
    <source>
        <dbReference type="Proteomes" id="UP000306918"/>
    </source>
</evidence>
<organism evidence="1 2">
    <name type="scientific">Niastella caeni</name>
    <dbReference type="NCBI Taxonomy" id="2569763"/>
    <lineage>
        <taxon>Bacteria</taxon>
        <taxon>Pseudomonadati</taxon>
        <taxon>Bacteroidota</taxon>
        <taxon>Chitinophagia</taxon>
        <taxon>Chitinophagales</taxon>
        <taxon>Chitinophagaceae</taxon>
        <taxon>Niastella</taxon>
    </lineage>
</organism>
<dbReference type="OrthoDB" id="1301080at2"/>
<reference evidence="1 2" key="1">
    <citation type="submission" date="2019-04" db="EMBL/GenBank/DDBJ databases">
        <title>Niastella caeni sp. nov., isolated from activated sludge.</title>
        <authorList>
            <person name="Sheng M."/>
        </authorList>
    </citation>
    <scope>NUCLEOTIDE SEQUENCE [LARGE SCALE GENOMIC DNA]</scope>
    <source>
        <strain evidence="1 2">HX-2-15</strain>
    </source>
</reference>
<gene>
    <name evidence="1" type="ORF">FAM09_16255</name>
</gene>
<sequence length="50" mass="5514">MFLYRSYILDNTGVIIPLNISAAIIRQHMGTIGVESLPGNGTTFYFTLPP</sequence>
<keyword evidence="2" id="KW-1185">Reference proteome</keyword>
<comment type="caution">
    <text evidence="1">The sequence shown here is derived from an EMBL/GenBank/DDBJ whole genome shotgun (WGS) entry which is preliminary data.</text>
</comment>
<dbReference type="InterPro" id="IPR036890">
    <property type="entry name" value="HATPase_C_sf"/>
</dbReference>
<protein>
    <submittedName>
        <fullName evidence="1">HAMP domain-containing histidine kinase</fullName>
    </submittedName>
</protein>
<name>A0A4S8HS00_9BACT</name>
<dbReference type="SUPFAM" id="SSF55874">
    <property type="entry name" value="ATPase domain of HSP90 chaperone/DNA topoisomerase II/histidine kinase"/>
    <property type="match status" value="1"/>
</dbReference>